<dbReference type="Pfam" id="PF08379">
    <property type="entry name" value="Bact_transglu_N"/>
    <property type="match status" value="1"/>
</dbReference>
<dbReference type="InterPro" id="IPR002931">
    <property type="entry name" value="Transglutaminase-like"/>
</dbReference>
<organism evidence="2 3">
    <name type="scientific">Afipia felis</name>
    <name type="common">Cat scratch disease bacillus</name>
    <dbReference type="NCBI Taxonomy" id="1035"/>
    <lineage>
        <taxon>Bacteria</taxon>
        <taxon>Pseudomonadati</taxon>
        <taxon>Pseudomonadota</taxon>
        <taxon>Alphaproteobacteria</taxon>
        <taxon>Hyphomicrobiales</taxon>
        <taxon>Nitrobacteraceae</taxon>
        <taxon>Afipia</taxon>
    </lineage>
</organism>
<dbReference type="GO" id="GO:0016740">
    <property type="term" value="F:transferase activity"/>
    <property type="evidence" value="ECO:0007669"/>
    <property type="project" value="UniProtKB-KW"/>
</dbReference>
<dbReference type="AlphaFoldDB" id="A0A090MJ93"/>
<dbReference type="SMART" id="SM00460">
    <property type="entry name" value="TGc"/>
    <property type="match status" value="1"/>
</dbReference>
<dbReference type="InterPro" id="IPR038765">
    <property type="entry name" value="Papain-like_cys_pep_sf"/>
</dbReference>
<dbReference type="Proteomes" id="UP000035762">
    <property type="component" value="Unassembled WGS sequence"/>
</dbReference>
<dbReference type="SUPFAM" id="SSF54001">
    <property type="entry name" value="Cysteine proteinases"/>
    <property type="match status" value="1"/>
</dbReference>
<dbReference type="PANTHER" id="PTHR33490">
    <property type="entry name" value="BLR5614 PROTEIN-RELATED"/>
    <property type="match status" value="1"/>
</dbReference>
<feature type="domain" description="Transglutaminase-like" evidence="1">
    <location>
        <begin position="158"/>
        <end position="223"/>
    </location>
</feature>
<accession>A0A090MJ93</accession>
<comment type="caution">
    <text evidence="2">The sequence shown here is derived from an EMBL/GenBank/DDBJ whole genome shotgun (WGS) entry which is preliminary data.</text>
</comment>
<dbReference type="PANTHER" id="PTHR33490:SF6">
    <property type="entry name" value="SLL1049 PROTEIN"/>
    <property type="match status" value="1"/>
</dbReference>
<gene>
    <name evidence="2" type="primary">tgpA</name>
    <name evidence="2" type="ORF">BN961_00933</name>
</gene>
<dbReference type="RefSeq" id="WP_009341134.1">
    <property type="nucleotide sequence ID" value="NZ_CCAZ020000001.1"/>
</dbReference>
<proteinExistence type="predicted"/>
<reference evidence="2 3" key="1">
    <citation type="journal article" date="2014" name="Genome Announc.">
        <title>Genome Sequence of Afipia felis Strain 76713, Isolated in Hospital Water Using an Amoeba Co-Culture Procedure.</title>
        <authorList>
            <person name="Benamar S."/>
            <person name="La Scola B."/>
            <person name="Croce O."/>
        </authorList>
    </citation>
    <scope>NUCLEOTIDE SEQUENCE [LARGE SCALE GENOMIC DNA]</scope>
    <source>
        <strain evidence="2 3">76713</strain>
    </source>
</reference>
<keyword evidence="3" id="KW-1185">Reference proteome</keyword>
<dbReference type="InterPro" id="IPR013589">
    <property type="entry name" value="Bac_transglu_N"/>
</dbReference>
<evidence type="ECO:0000259" key="1">
    <source>
        <dbReference type="SMART" id="SM00460"/>
    </source>
</evidence>
<dbReference type="STRING" id="1035.BN961_00933"/>
<evidence type="ECO:0000313" key="3">
    <source>
        <dbReference type="Proteomes" id="UP000035762"/>
    </source>
</evidence>
<dbReference type="EMBL" id="CCAZ020000001">
    <property type="protein sequence ID" value="CEG07541.1"/>
    <property type="molecule type" value="Genomic_DNA"/>
</dbReference>
<dbReference type="OrthoDB" id="9804023at2"/>
<dbReference type="Gene3D" id="3.10.620.30">
    <property type="match status" value="1"/>
</dbReference>
<dbReference type="Pfam" id="PF01841">
    <property type="entry name" value="Transglut_core"/>
    <property type="match status" value="1"/>
</dbReference>
<name>A0A090MJ93_AFIFE</name>
<sequence>MRLRISHSTTYTFDPPVTGLIQVMRLTPSNHDGQYVASWRIDTSADARLNMHRDAFGNVTHVLTHGALPELTIDVSGTVDTQDTGSILKGTEERFPPGLFLRSTPLTESDEALMALARDLRAEAGSSLDFCHALLLRLHREMTFDTDPTHPGTTAADAFALKRGVCQDYAHIFVACARSGGVPARYISGHFRRADGVVEQEAGHAWAEAHIEGLGWVGFDPANGISTTDSHVRVALGLDYLGAAPIRGTRYGGAKETLSVAIRVDQASRQSQS</sequence>
<protein>
    <submittedName>
        <fullName evidence="2">Protein-glutamine gamma-glutamyltransferase</fullName>
    </submittedName>
</protein>
<evidence type="ECO:0000313" key="2">
    <source>
        <dbReference type="EMBL" id="CEG07541.1"/>
    </source>
</evidence>